<sequence>RHKCNKLSNNRNDRYDLSFEYRYSRAYDNSRHGLPNSDSFNKHNG</sequence>
<organism evidence="1 2">
    <name type="scientific">Triparma strigata</name>
    <dbReference type="NCBI Taxonomy" id="1606541"/>
    <lineage>
        <taxon>Eukaryota</taxon>
        <taxon>Sar</taxon>
        <taxon>Stramenopiles</taxon>
        <taxon>Ochrophyta</taxon>
        <taxon>Bolidophyceae</taxon>
        <taxon>Parmales</taxon>
        <taxon>Triparmaceae</taxon>
        <taxon>Triparma</taxon>
    </lineage>
</organism>
<feature type="non-terminal residue" evidence="1">
    <location>
        <position position="1"/>
    </location>
</feature>
<keyword evidence="2" id="KW-1185">Reference proteome</keyword>
<proteinExistence type="predicted"/>
<gene>
    <name evidence="1" type="ORF">TrST_g3394</name>
</gene>
<evidence type="ECO:0000313" key="1">
    <source>
        <dbReference type="EMBL" id="GMI02385.1"/>
    </source>
</evidence>
<dbReference type="EMBL" id="BRXY01000603">
    <property type="protein sequence ID" value="GMI02385.1"/>
    <property type="molecule type" value="Genomic_DNA"/>
</dbReference>
<dbReference type="AlphaFoldDB" id="A0A9W7CAX2"/>
<dbReference type="Proteomes" id="UP001165085">
    <property type="component" value="Unassembled WGS sequence"/>
</dbReference>
<protein>
    <submittedName>
        <fullName evidence="1">Uncharacterized protein</fullName>
    </submittedName>
</protein>
<comment type="caution">
    <text evidence="1">The sequence shown here is derived from an EMBL/GenBank/DDBJ whole genome shotgun (WGS) entry which is preliminary data.</text>
</comment>
<reference evidence="2" key="1">
    <citation type="journal article" date="2023" name="Commun. Biol.">
        <title>Genome analysis of Parmales, the sister group of diatoms, reveals the evolutionary specialization of diatoms from phago-mixotrophs to photoautotrophs.</title>
        <authorList>
            <person name="Ban H."/>
            <person name="Sato S."/>
            <person name="Yoshikawa S."/>
            <person name="Yamada K."/>
            <person name="Nakamura Y."/>
            <person name="Ichinomiya M."/>
            <person name="Sato N."/>
            <person name="Blanc-Mathieu R."/>
            <person name="Endo H."/>
            <person name="Kuwata A."/>
            <person name="Ogata H."/>
        </authorList>
    </citation>
    <scope>NUCLEOTIDE SEQUENCE [LARGE SCALE GENOMIC DNA]</scope>
    <source>
        <strain evidence="2">NIES 3701</strain>
    </source>
</reference>
<name>A0A9W7CAX2_9STRA</name>
<evidence type="ECO:0000313" key="2">
    <source>
        <dbReference type="Proteomes" id="UP001165085"/>
    </source>
</evidence>
<accession>A0A9W7CAX2</accession>